<keyword evidence="7" id="KW-1185">Reference proteome</keyword>
<dbReference type="InterPro" id="IPR036055">
    <property type="entry name" value="LDL_receptor-like_sf"/>
</dbReference>
<keyword evidence="4" id="KW-0732">Signal</keyword>
<feature type="domain" description="CUB" evidence="5">
    <location>
        <begin position="34"/>
        <end position="141"/>
    </location>
</feature>
<dbReference type="PANTHER" id="PTHR24251">
    <property type="entry name" value="OVOCHYMASE-RELATED"/>
    <property type="match status" value="1"/>
</dbReference>
<dbReference type="Gene3D" id="4.10.400.10">
    <property type="entry name" value="Low-density Lipoprotein Receptor"/>
    <property type="match status" value="1"/>
</dbReference>
<evidence type="ECO:0000313" key="7">
    <source>
        <dbReference type="Proteomes" id="UP001497623"/>
    </source>
</evidence>
<name>A0AAV2RUC6_MEGNR</name>
<gene>
    <name evidence="6" type="ORF">MNOR_LOCUS29511</name>
</gene>
<dbReference type="SUPFAM" id="SSF49854">
    <property type="entry name" value="Spermadhesin, CUB domain"/>
    <property type="match status" value="1"/>
</dbReference>
<dbReference type="Pfam" id="PF00431">
    <property type="entry name" value="CUB"/>
    <property type="match status" value="1"/>
</dbReference>
<accession>A0AAV2RUC6</accession>
<keyword evidence="1" id="KW-0677">Repeat</keyword>
<dbReference type="SMART" id="SM00192">
    <property type="entry name" value="LDLa"/>
    <property type="match status" value="1"/>
</dbReference>
<dbReference type="InterPro" id="IPR035914">
    <property type="entry name" value="Sperma_CUB_dom_sf"/>
</dbReference>
<protein>
    <recommendedName>
        <fullName evidence="5">CUB domain-containing protein</fullName>
    </recommendedName>
</protein>
<dbReference type="CDD" id="cd00041">
    <property type="entry name" value="CUB"/>
    <property type="match status" value="1"/>
</dbReference>
<feature type="signal peptide" evidence="4">
    <location>
        <begin position="1"/>
        <end position="33"/>
    </location>
</feature>
<sequence>NMQRIIMGGNISTRMKHLIYLLLVIIYLSTVTACGDQFNNDTGSIRYPGTNREYPHNAECSWIIVSSGDIIELPFTSFSTENDVDFVFIRDGESSSSRLLGTYSGATLPSIVRTTTNKAFIHFTSDHSVTNTGFALRWNTVGILNQQIECRNGNKVAIPYLCDGYIDCEDGTDENCDGNQWIDQFDGTNSGL</sequence>
<comment type="caution">
    <text evidence="3">Lacks conserved residue(s) required for the propagation of feature annotation.</text>
</comment>
<evidence type="ECO:0000259" key="5">
    <source>
        <dbReference type="PROSITE" id="PS01180"/>
    </source>
</evidence>
<reference evidence="6 7" key="1">
    <citation type="submission" date="2024-05" db="EMBL/GenBank/DDBJ databases">
        <authorList>
            <person name="Wallberg A."/>
        </authorList>
    </citation>
    <scope>NUCLEOTIDE SEQUENCE [LARGE SCALE GENOMIC DNA]</scope>
</reference>
<dbReference type="PROSITE" id="PS01180">
    <property type="entry name" value="CUB"/>
    <property type="match status" value="1"/>
</dbReference>
<comment type="caution">
    <text evidence="6">The sequence shown here is derived from an EMBL/GenBank/DDBJ whole genome shotgun (WGS) entry which is preliminary data.</text>
</comment>
<dbReference type="Gene3D" id="2.60.120.290">
    <property type="entry name" value="Spermadhesin, CUB domain"/>
    <property type="match status" value="1"/>
</dbReference>
<dbReference type="Proteomes" id="UP001497623">
    <property type="component" value="Unassembled WGS sequence"/>
</dbReference>
<dbReference type="InterPro" id="IPR000859">
    <property type="entry name" value="CUB_dom"/>
</dbReference>
<feature type="disulfide bond" evidence="3">
    <location>
        <begin position="150"/>
        <end position="168"/>
    </location>
</feature>
<dbReference type="PROSITE" id="PS50068">
    <property type="entry name" value="LDLRA_2"/>
    <property type="match status" value="1"/>
</dbReference>
<evidence type="ECO:0000256" key="3">
    <source>
        <dbReference type="PROSITE-ProRule" id="PRU00124"/>
    </source>
</evidence>
<dbReference type="InterPro" id="IPR002172">
    <property type="entry name" value="LDrepeatLR_classA_rpt"/>
</dbReference>
<evidence type="ECO:0000313" key="6">
    <source>
        <dbReference type="EMBL" id="CAL4144451.1"/>
    </source>
</evidence>
<feature type="chain" id="PRO_5043528199" description="CUB domain-containing protein" evidence="4">
    <location>
        <begin position="34"/>
        <end position="192"/>
    </location>
</feature>
<dbReference type="AlphaFoldDB" id="A0AAV2RUC6"/>
<dbReference type="EMBL" id="CAXKWB010034308">
    <property type="protein sequence ID" value="CAL4144451.1"/>
    <property type="molecule type" value="Genomic_DNA"/>
</dbReference>
<feature type="non-terminal residue" evidence="6">
    <location>
        <position position="192"/>
    </location>
</feature>
<evidence type="ECO:0000256" key="1">
    <source>
        <dbReference type="ARBA" id="ARBA00022737"/>
    </source>
</evidence>
<proteinExistence type="predicted"/>
<dbReference type="SMART" id="SM00042">
    <property type="entry name" value="CUB"/>
    <property type="match status" value="1"/>
</dbReference>
<dbReference type="CDD" id="cd00112">
    <property type="entry name" value="LDLa"/>
    <property type="match status" value="1"/>
</dbReference>
<dbReference type="SUPFAM" id="SSF57424">
    <property type="entry name" value="LDL receptor-like module"/>
    <property type="match status" value="1"/>
</dbReference>
<evidence type="ECO:0000256" key="4">
    <source>
        <dbReference type="SAM" id="SignalP"/>
    </source>
</evidence>
<dbReference type="FunFam" id="2.60.120.290:FF:000005">
    <property type="entry name" value="Procollagen C-endopeptidase enhancer 1"/>
    <property type="match status" value="1"/>
</dbReference>
<organism evidence="6 7">
    <name type="scientific">Meganyctiphanes norvegica</name>
    <name type="common">Northern krill</name>
    <name type="synonym">Thysanopoda norvegica</name>
    <dbReference type="NCBI Taxonomy" id="48144"/>
    <lineage>
        <taxon>Eukaryota</taxon>
        <taxon>Metazoa</taxon>
        <taxon>Ecdysozoa</taxon>
        <taxon>Arthropoda</taxon>
        <taxon>Crustacea</taxon>
        <taxon>Multicrustacea</taxon>
        <taxon>Malacostraca</taxon>
        <taxon>Eumalacostraca</taxon>
        <taxon>Eucarida</taxon>
        <taxon>Euphausiacea</taxon>
        <taxon>Euphausiidae</taxon>
        <taxon>Meganyctiphanes</taxon>
    </lineage>
</organism>
<evidence type="ECO:0000256" key="2">
    <source>
        <dbReference type="ARBA" id="ARBA00023157"/>
    </source>
</evidence>
<feature type="non-terminal residue" evidence="6">
    <location>
        <position position="1"/>
    </location>
</feature>
<keyword evidence="2 3" id="KW-1015">Disulfide bond</keyword>